<keyword evidence="1" id="KW-0472">Membrane</keyword>
<dbReference type="OrthoDB" id="2535105at2759"/>
<feature type="transmembrane region" description="Helical" evidence="1">
    <location>
        <begin position="118"/>
        <end position="138"/>
    </location>
</feature>
<keyword evidence="1" id="KW-0812">Transmembrane</keyword>
<protein>
    <recommendedName>
        <fullName evidence="2">DUF6534 domain-containing protein</fullName>
    </recommendedName>
</protein>
<dbReference type="InterPro" id="IPR045339">
    <property type="entry name" value="DUF6534"/>
</dbReference>
<feature type="transmembrane region" description="Helical" evidence="1">
    <location>
        <begin position="193"/>
        <end position="220"/>
    </location>
</feature>
<feature type="domain" description="DUF6534" evidence="2">
    <location>
        <begin position="165"/>
        <end position="251"/>
    </location>
</feature>
<organism evidence="3 4">
    <name type="scientific">Obba rivulosa</name>
    <dbReference type="NCBI Taxonomy" id="1052685"/>
    <lineage>
        <taxon>Eukaryota</taxon>
        <taxon>Fungi</taxon>
        <taxon>Dikarya</taxon>
        <taxon>Basidiomycota</taxon>
        <taxon>Agaricomycotina</taxon>
        <taxon>Agaricomycetes</taxon>
        <taxon>Polyporales</taxon>
        <taxon>Gelatoporiaceae</taxon>
        <taxon>Obba</taxon>
    </lineage>
</organism>
<dbReference type="PANTHER" id="PTHR40465">
    <property type="entry name" value="CHROMOSOME 1, WHOLE GENOME SHOTGUN SEQUENCE"/>
    <property type="match status" value="1"/>
</dbReference>
<evidence type="ECO:0000313" key="4">
    <source>
        <dbReference type="Proteomes" id="UP000250043"/>
    </source>
</evidence>
<reference evidence="3 4" key="1">
    <citation type="submission" date="2016-07" db="EMBL/GenBank/DDBJ databases">
        <title>Draft genome of the white-rot fungus Obba rivulosa 3A-2.</title>
        <authorList>
            <consortium name="DOE Joint Genome Institute"/>
            <person name="Miettinen O."/>
            <person name="Riley R."/>
            <person name="Acob R."/>
            <person name="Barry K."/>
            <person name="Cullen D."/>
            <person name="De Vries R."/>
            <person name="Hainaut M."/>
            <person name="Hatakka A."/>
            <person name="Henrissat B."/>
            <person name="Hilden K."/>
            <person name="Kuo R."/>
            <person name="Labutti K."/>
            <person name="Lipzen A."/>
            <person name="Makela M.R."/>
            <person name="Sandor L."/>
            <person name="Spatafora J.W."/>
            <person name="Grigoriev I.V."/>
            <person name="Hibbett D.S."/>
        </authorList>
    </citation>
    <scope>NUCLEOTIDE SEQUENCE [LARGE SCALE GENOMIC DNA]</scope>
    <source>
        <strain evidence="3 4">3A-2</strain>
    </source>
</reference>
<dbReference type="AlphaFoldDB" id="A0A8E2J730"/>
<dbReference type="Pfam" id="PF20152">
    <property type="entry name" value="DUF6534"/>
    <property type="match status" value="1"/>
</dbReference>
<feature type="transmembrane region" description="Helical" evidence="1">
    <location>
        <begin position="47"/>
        <end position="68"/>
    </location>
</feature>
<evidence type="ECO:0000256" key="1">
    <source>
        <dbReference type="SAM" id="Phobius"/>
    </source>
</evidence>
<keyword evidence="1" id="KW-1133">Transmembrane helix</keyword>
<dbReference type="EMBL" id="KV722331">
    <property type="protein sequence ID" value="OCH96231.1"/>
    <property type="molecule type" value="Genomic_DNA"/>
</dbReference>
<feature type="transmembrane region" description="Helical" evidence="1">
    <location>
        <begin position="158"/>
        <end position="181"/>
    </location>
</feature>
<dbReference type="PANTHER" id="PTHR40465:SF1">
    <property type="entry name" value="DUF6534 DOMAIN-CONTAINING PROTEIN"/>
    <property type="match status" value="1"/>
</dbReference>
<feature type="transmembrane region" description="Helical" evidence="1">
    <location>
        <begin position="226"/>
        <end position="244"/>
    </location>
</feature>
<feature type="transmembrane region" description="Helical" evidence="1">
    <location>
        <begin position="12"/>
        <end position="35"/>
    </location>
</feature>
<accession>A0A8E2J730</accession>
<evidence type="ECO:0000259" key="2">
    <source>
        <dbReference type="Pfam" id="PF20152"/>
    </source>
</evidence>
<feature type="transmembrane region" description="Helical" evidence="1">
    <location>
        <begin position="88"/>
        <end position="106"/>
    </location>
</feature>
<keyword evidence="4" id="KW-1185">Reference proteome</keyword>
<gene>
    <name evidence="3" type="ORF">OBBRIDRAFT_228341</name>
</gene>
<dbReference type="Proteomes" id="UP000250043">
    <property type="component" value="Unassembled WGS sequence"/>
</dbReference>
<evidence type="ECO:0000313" key="3">
    <source>
        <dbReference type="EMBL" id="OCH96231.1"/>
    </source>
</evidence>
<sequence length="298" mass="32747">MSSVHLDGTLGVIQIASMVTSVAYGITTLQSYTYFHRSGGDPVHLKIVIGLLWVLDTLHQCFLCHVAYSYSVTNYGNWVALTWETWSVAAALIVGTIMNLIVRSFFYSQVWKLSGKRWLLASPIILCSLGECVAMLDFGEKLEPAEPFAFLHPSSDAFYATIAFSIAADILLAVSQVALLWSHRSEFSRINSAIRIMVTISINTGLLSTFCAILMCISYVALPNTFVWAAFDVMLPKLLLNALLSSLNQRKELREIVNGNINQLSFPLSALPSSTATTGHDDKGQHLGPVLIEARSEP</sequence>
<proteinExistence type="predicted"/>
<name>A0A8E2J730_9APHY</name>